<evidence type="ECO:0000256" key="1">
    <source>
        <dbReference type="SAM" id="MobiDB-lite"/>
    </source>
</evidence>
<name>A0ABT4U4W1_9ACTN</name>
<keyword evidence="4" id="KW-1185">Reference proteome</keyword>
<dbReference type="InterPro" id="IPR058627">
    <property type="entry name" value="MdtA-like_C"/>
</dbReference>
<dbReference type="PANTHER" id="PTHR30469">
    <property type="entry name" value="MULTIDRUG RESISTANCE PROTEIN MDTA"/>
    <property type="match status" value="1"/>
</dbReference>
<feature type="compositionally biased region" description="Acidic residues" evidence="1">
    <location>
        <begin position="216"/>
        <end position="226"/>
    </location>
</feature>
<comment type="caution">
    <text evidence="3">The sequence shown here is derived from an EMBL/GenBank/DDBJ whole genome shotgun (WGS) entry which is preliminary data.</text>
</comment>
<dbReference type="Gene3D" id="2.40.420.20">
    <property type="match status" value="1"/>
</dbReference>
<feature type="domain" description="Multidrug resistance protein MdtA-like C-terminal permuted SH3" evidence="2">
    <location>
        <begin position="272"/>
        <end position="325"/>
    </location>
</feature>
<protein>
    <recommendedName>
        <fullName evidence="2">Multidrug resistance protein MdtA-like C-terminal permuted SH3 domain-containing protein</fullName>
    </recommendedName>
</protein>
<feature type="region of interest" description="Disordered" evidence="1">
    <location>
        <begin position="206"/>
        <end position="240"/>
    </location>
</feature>
<accession>A0ABT4U4W1</accession>
<feature type="region of interest" description="Disordered" evidence="1">
    <location>
        <begin position="322"/>
        <end position="354"/>
    </location>
</feature>
<dbReference type="EMBL" id="JAQFWQ010000040">
    <property type="protein sequence ID" value="MDA2811993.1"/>
    <property type="molecule type" value="Genomic_DNA"/>
</dbReference>
<dbReference type="Pfam" id="PF25967">
    <property type="entry name" value="RND-MFP_C"/>
    <property type="match status" value="1"/>
</dbReference>
<sequence>MKRWIIVAAVAVVLVGGAGGAWALWGGGPPPPDEAAAGGGLTESSAVPVEVGDITDTVVLDAVVQEDPAKEVVAKRGGTVTRVWVGEGQEVAQGAPIATVRAPADAPADGGGDAEGEGGADGGDGPRMQEQNLTAPVGGKVTGLGDLEAGDPVEPGAAVASISGGRYRAVAEIPPNDLYRFYDDPEEITLKIDKGPPAEECGLISLGAKDSSSDSGSDDGDEEMPDEFMMPEADSGGGEATAQLTCRVPDDMKVFAGVTGKVSVTTGSSKGALLVPATAVRGGTEEGQVVVVGPDGAEEERDVALGITDGEMIEVTEGLEEGEQVLDPVPLSEEFDVPGGGDGEGPEDELAEVG</sequence>
<feature type="compositionally biased region" description="Acidic residues" evidence="1">
    <location>
        <begin position="344"/>
        <end position="354"/>
    </location>
</feature>
<organism evidence="3 4">
    <name type="scientific">Nocardiopsis endophytica</name>
    <dbReference type="NCBI Taxonomy" id="3018445"/>
    <lineage>
        <taxon>Bacteria</taxon>
        <taxon>Bacillati</taxon>
        <taxon>Actinomycetota</taxon>
        <taxon>Actinomycetes</taxon>
        <taxon>Streptosporangiales</taxon>
        <taxon>Nocardiopsidaceae</taxon>
        <taxon>Nocardiopsis</taxon>
    </lineage>
</organism>
<proteinExistence type="predicted"/>
<gene>
    <name evidence="3" type="ORF">O4J56_15225</name>
</gene>
<dbReference type="Gene3D" id="2.40.50.100">
    <property type="match status" value="1"/>
</dbReference>
<evidence type="ECO:0000259" key="2">
    <source>
        <dbReference type="Pfam" id="PF25967"/>
    </source>
</evidence>
<dbReference type="PANTHER" id="PTHR30469:SF33">
    <property type="entry name" value="SLR1207 PROTEIN"/>
    <property type="match status" value="1"/>
</dbReference>
<evidence type="ECO:0000313" key="3">
    <source>
        <dbReference type="EMBL" id="MDA2811993.1"/>
    </source>
</evidence>
<dbReference type="Proteomes" id="UP001527866">
    <property type="component" value="Unassembled WGS sequence"/>
</dbReference>
<reference evidence="3 4" key="1">
    <citation type="submission" date="2023-01" db="EMBL/GenBank/DDBJ databases">
        <title>Draft genome sequence of Nocardiopsis sp. RSe5-2 isolated from halophytes.</title>
        <authorList>
            <person name="Duangmal K."/>
            <person name="Chantavorakit T."/>
        </authorList>
    </citation>
    <scope>NUCLEOTIDE SEQUENCE [LARGE SCALE GENOMIC DNA]</scope>
    <source>
        <strain evidence="3 4">RSe5-2</strain>
    </source>
</reference>
<dbReference type="RefSeq" id="WP_270686445.1">
    <property type="nucleotide sequence ID" value="NZ_JAQFWQ010000040.1"/>
</dbReference>
<feature type="region of interest" description="Disordered" evidence="1">
    <location>
        <begin position="95"/>
        <end position="150"/>
    </location>
</feature>
<evidence type="ECO:0000313" key="4">
    <source>
        <dbReference type="Proteomes" id="UP001527866"/>
    </source>
</evidence>